<dbReference type="RefSeq" id="WP_232189002.1">
    <property type="nucleotide sequence ID" value="NZ_JAIOAP010000017.1"/>
</dbReference>
<dbReference type="PANTHER" id="PTHR12677">
    <property type="entry name" value="GOLGI APPARATUS MEMBRANE PROTEIN TVP38-RELATED"/>
    <property type="match status" value="1"/>
</dbReference>
<feature type="transmembrane region" description="Helical" evidence="6">
    <location>
        <begin position="133"/>
        <end position="154"/>
    </location>
</feature>
<keyword evidence="3 6" id="KW-0812">Transmembrane</keyword>
<evidence type="ECO:0000256" key="6">
    <source>
        <dbReference type="RuleBase" id="RU366058"/>
    </source>
</evidence>
<evidence type="ECO:0000313" key="8">
    <source>
        <dbReference type="EMBL" id="MEQ4486014.1"/>
    </source>
</evidence>
<protein>
    <recommendedName>
        <fullName evidence="6">TVP38/TMEM64 family membrane protein</fullName>
    </recommendedName>
</protein>
<dbReference type="Pfam" id="PF09335">
    <property type="entry name" value="VTT_dom"/>
    <property type="match status" value="1"/>
</dbReference>
<evidence type="ECO:0000256" key="1">
    <source>
        <dbReference type="ARBA" id="ARBA00004651"/>
    </source>
</evidence>
<keyword evidence="5 6" id="KW-0472">Membrane</keyword>
<evidence type="ECO:0000256" key="4">
    <source>
        <dbReference type="ARBA" id="ARBA00022989"/>
    </source>
</evidence>
<dbReference type="PANTHER" id="PTHR12677:SF59">
    <property type="entry name" value="GOLGI APPARATUS MEMBRANE PROTEIN TVP38-RELATED"/>
    <property type="match status" value="1"/>
</dbReference>
<gene>
    <name evidence="8" type="ORF">QJS35_26900</name>
</gene>
<proteinExistence type="inferred from homology"/>
<feature type="transmembrane region" description="Helical" evidence="6">
    <location>
        <begin position="166"/>
        <end position="187"/>
    </location>
</feature>
<evidence type="ECO:0000256" key="5">
    <source>
        <dbReference type="ARBA" id="ARBA00023136"/>
    </source>
</evidence>
<keyword evidence="4 6" id="KW-1133">Transmembrane helix</keyword>
<sequence length="200" mass="22840">MLSEWIEALLARSSLTGFYVLIITFPLAIVQGILGIFPFTILIVLNISAMGIVNGLLTSWISGIIVANIVFYCGRSFFSDWFNRKIKRKESRYEKWQKYFELYGIWTLILLRTLPIPNNVVSLMASVSSIKPFAYFISSVVGNLSQIWLYGIISSSIIMPKQDSKLLIEMYIAFCLSLIIVFVRGQFLQRNKGDRTKESL</sequence>
<comment type="caution">
    <text evidence="8">The sequence shown here is derived from an EMBL/GenBank/DDBJ whole genome shotgun (WGS) entry which is preliminary data.</text>
</comment>
<dbReference type="InterPro" id="IPR015414">
    <property type="entry name" value="TMEM64"/>
</dbReference>
<feature type="transmembrane region" description="Helical" evidence="6">
    <location>
        <begin position="57"/>
        <end position="78"/>
    </location>
</feature>
<evidence type="ECO:0000256" key="2">
    <source>
        <dbReference type="ARBA" id="ARBA00022475"/>
    </source>
</evidence>
<dbReference type="Proteomes" id="UP001493487">
    <property type="component" value="Unassembled WGS sequence"/>
</dbReference>
<evidence type="ECO:0000313" key="9">
    <source>
        <dbReference type="Proteomes" id="UP001493487"/>
    </source>
</evidence>
<keyword evidence="9" id="KW-1185">Reference proteome</keyword>
<feature type="transmembrane region" description="Helical" evidence="6">
    <location>
        <begin position="99"/>
        <end position="121"/>
    </location>
</feature>
<evidence type="ECO:0000259" key="7">
    <source>
        <dbReference type="Pfam" id="PF09335"/>
    </source>
</evidence>
<reference evidence="8 9" key="1">
    <citation type="journal article" date="2023" name="Genome Announc.">
        <title>Pan-Genome Analyses of the Genus Cohnella and Proposal of the Novel Species Cohnella silvisoli sp. nov., Isolated from Forest Soil.</title>
        <authorList>
            <person name="Wang C."/>
            <person name="Mao L."/>
            <person name="Bao G."/>
            <person name="Zhu H."/>
        </authorList>
    </citation>
    <scope>NUCLEOTIDE SEQUENCE [LARGE SCALE GENOMIC DNA]</scope>
    <source>
        <strain evidence="8 9">NL03-T5-1</strain>
    </source>
</reference>
<name>A0ABV1L0X9_9BACL</name>
<dbReference type="InterPro" id="IPR032816">
    <property type="entry name" value="VTT_dom"/>
</dbReference>
<organism evidence="8 9">
    <name type="scientific">Cohnella silvisoli</name>
    <dbReference type="NCBI Taxonomy" id="2873699"/>
    <lineage>
        <taxon>Bacteria</taxon>
        <taxon>Bacillati</taxon>
        <taxon>Bacillota</taxon>
        <taxon>Bacilli</taxon>
        <taxon>Bacillales</taxon>
        <taxon>Paenibacillaceae</taxon>
        <taxon>Cohnella</taxon>
    </lineage>
</organism>
<keyword evidence="2 6" id="KW-1003">Cell membrane</keyword>
<feature type="transmembrane region" description="Helical" evidence="6">
    <location>
        <begin position="18"/>
        <end position="45"/>
    </location>
</feature>
<comment type="subcellular location">
    <subcellularLocation>
        <location evidence="1 6">Cell membrane</location>
        <topology evidence="1 6">Multi-pass membrane protein</topology>
    </subcellularLocation>
</comment>
<dbReference type="EMBL" id="JASKHM010000018">
    <property type="protein sequence ID" value="MEQ4486014.1"/>
    <property type="molecule type" value="Genomic_DNA"/>
</dbReference>
<comment type="similarity">
    <text evidence="6">Belongs to the TVP38/TMEM64 family.</text>
</comment>
<accession>A0ABV1L0X9</accession>
<evidence type="ECO:0000256" key="3">
    <source>
        <dbReference type="ARBA" id="ARBA00022692"/>
    </source>
</evidence>
<feature type="domain" description="VTT" evidence="7">
    <location>
        <begin position="37"/>
        <end position="152"/>
    </location>
</feature>